<feature type="compositionally biased region" description="Basic residues" evidence="1">
    <location>
        <begin position="73"/>
        <end position="83"/>
    </location>
</feature>
<name>A0AB39TVM8_9ACTN</name>
<evidence type="ECO:0000256" key="1">
    <source>
        <dbReference type="SAM" id="MobiDB-lite"/>
    </source>
</evidence>
<evidence type="ECO:0000313" key="2">
    <source>
        <dbReference type="EMBL" id="XDQ83257.1"/>
    </source>
</evidence>
<proteinExistence type="predicted"/>
<accession>A0AB39TVM8</accession>
<sequence>MTREDEFLRRMREIQDDREKAIVPLAAIMTERRRLKDLLAETEAPYGRAYAAAEAAGWSVEELSRLGAETPTRRPKGRPRKHASAASNAIPAPSSGDTEAAAAVHSPAD</sequence>
<reference evidence="2" key="1">
    <citation type="submission" date="2024-07" db="EMBL/GenBank/DDBJ databases">
        <authorList>
            <person name="Yu S.T."/>
        </authorList>
    </citation>
    <scope>NUCLEOTIDE SEQUENCE</scope>
    <source>
        <strain evidence="2">Y1</strain>
    </source>
</reference>
<dbReference type="EMBL" id="CP163445">
    <property type="protein sequence ID" value="XDQ83257.1"/>
    <property type="molecule type" value="Genomic_DNA"/>
</dbReference>
<feature type="compositionally biased region" description="Low complexity" evidence="1">
    <location>
        <begin position="84"/>
        <end position="95"/>
    </location>
</feature>
<gene>
    <name evidence="2" type="ORF">AB2U05_34520</name>
</gene>
<feature type="region of interest" description="Disordered" evidence="1">
    <location>
        <begin position="64"/>
        <end position="109"/>
    </location>
</feature>
<organism evidence="2">
    <name type="scientific">Streptomyces sp. Y1</name>
    <dbReference type="NCBI Taxonomy" id="3238634"/>
    <lineage>
        <taxon>Bacteria</taxon>
        <taxon>Bacillati</taxon>
        <taxon>Actinomycetota</taxon>
        <taxon>Actinomycetes</taxon>
        <taxon>Kitasatosporales</taxon>
        <taxon>Streptomycetaceae</taxon>
        <taxon>Streptomyces</taxon>
    </lineage>
</organism>
<dbReference type="AlphaFoldDB" id="A0AB39TVM8"/>
<protein>
    <submittedName>
        <fullName evidence="2">Uncharacterized protein</fullName>
    </submittedName>
</protein>
<dbReference type="RefSeq" id="WP_369185427.1">
    <property type="nucleotide sequence ID" value="NZ_CP163445.1"/>
</dbReference>